<protein>
    <submittedName>
        <fullName evidence="2">Uncharacterized protein</fullName>
    </submittedName>
</protein>
<dbReference type="Proteomes" id="UP001201812">
    <property type="component" value="Unassembled WGS sequence"/>
</dbReference>
<dbReference type="AlphaFoldDB" id="A0AAD4NFL8"/>
<dbReference type="EMBL" id="JAKKPZ010000002">
    <property type="protein sequence ID" value="KAI1726582.1"/>
    <property type="molecule type" value="Genomic_DNA"/>
</dbReference>
<evidence type="ECO:0000256" key="1">
    <source>
        <dbReference type="SAM" id="MobiDB-lite"/>
    </source>
</evidence>
<organism evidence="2 3">
    <name type="scientific">Ditylenchus destructor</name>
    <dbReference type="NCBI Taxonomy" id="166010"/>
    <lineage>
        <taxon>Eukaryota</taxon>
        <taxon>Metazoa</taxon>
        <taxon>Ecdysozoa</taxon>
        <taxon>Nematoda</taxon>
        <taxon>Chromadorea</taxon>
        <taxon>Rhabditida</taxon>
        <taxon>Tylenchina</taxon>
        <taxon>Tylenchomorpha</taxon>
        <taxon>Sphaerularioidea</taxon>
        <taxon>Anguinidae</taxon>
        <taxon>Anguininae</taxon>
        <taxon>Ditylenchus</taxon>
    </lineage>
</organism>
<sequence length="109" mass="12271">MLRIKSMLQRATSESETHPAPCFPRIPHLNHHSSRQRPNVERLDLDQRPGTAPAVASVISSHPISHERRRASIWVTVAAPLDGPADDARFWSTQRDMSKFTRKVAGNLN</sequence>
<feature type="region of interest" description="Disordered" evidence="1">
    <location>
        <begin position="1"/>
        <end position="51"/>
    </location>
</feature>
<evidence type="ECO:0000313" key="2">
    <source>
        <dbReference type="EMBL" id="KAI1726582.1"/>
    </source>
</evidence>
<feature type="compositionally biased region" description="Basic and acidic residues" evidence="1">
    <location>
        <begin position="38"/>
        <end position="47"/>
    </location>
</feature>
<accession>A0AAD4NFL8</accession>
<comment type="caution">
    <text evidence="2">The sequence shown here is derived from an EMBL/GenBank/DDBJ whole genome shotgun (WGS) entry which is preliminary data.</text>
</comment>
<reference evidence="2" key="1">
    <citation type="submission" date="2022-01" db="EMBL/GenBank/DDBJ databases">
        <title>Genome Sequence Resource for Two Populations of Ditylenchus destructor, the Migratory Endoparasitic Phytonematode.</title>
        <authorList>
            <person name="Zhang H."/>
            <person name="Lin R."/>
            <person name="Xie B."/>
        </authorList>
    </citation>
    <scope>NUCLEOTIDE SEQUENCE</scope>
    <source>
        <strain evidence="2">BazhouSP</strain>
    </source>
</reference>
<proteinExistence type="predicted"/>
<name>A0AAD4NFL8_9BILA</name>
<keyword evidence="3" id="KW-1185">Reference proteome</keyword>
<evidence type="ECO:0000313" key="3">
    <source>
        <dbReference type="Proteomes" id="UP001201812"/>
    </source>
</evidence>
<gene>
    <name evidence="2" type="ORF">DdX_03304</name>
</gene>